<dbReference type="OrthoDB" id="267914at2"/>
<dbReference type="GO" id="GO:0032259">
    <property type="term" value="P:methylation"/>
    <property type="evidence" value="ECO:0007669"/>
    <property type="project" value="UniProtKB-KW"/>
</dbReference>
<evidence type="ECO:0000256" key="1">
    <source>
        <dbReference type="SAM" id="MobiDB-lite"/>
    </source>
</evidence>
<proteinExistence type="predicted"/>
<reference evidence="4" key="1">
    <citation type="submission" date="2015-10" db="EMBL/GenBank/DDBJ databases">
        <authorList>
            <person name="Ju K.-S."/>
            <person name="Doroghazi J.R."/>
            <person name="Metcalf W.W."/>
        </authorList>
    </citation>
    <scope>NUCLEOTIDE SEQUENCE [LARGE SCALE GENOMIC DNA]</scope>
    <source>
        <strain evidence="4">NRRL F-8817</strain>
    </source>
</reference>
<dbReference type="EMBL" id="LLZJ01000004">
    <property type="protein sequence ID" value="KUL67017.1"/>
    <property type="molecule type" value="Genomic_DNA"/>
</dbReference>
<feature type="compositionally biased region" description="Basic and acidic residues" evidence="1">
    <location>
        <begin position="77"/>
        <end position="86"/>
    </location>
</feature>
<dbReference type="GO" id="GO:0003676">
    <property type="term" value="F:nucleic acid binding"/>
    <property type="evidence" value="ECO:0007669"/>
    <property type="project" value="InterPro"/>
</dbReference>
<dbReference type="Proteomes" id="UP000053413">
    <property type="component" value="Unassembled WGS sequence"/>
</dbReference>
<keyword evidence="3" id="KW-0808">Transferase</keyword>
<sequence>MSTQQVIEWTEDGRTRTAHWRSENGAPPPRRIEVADDRMPAGTAHRRACEGTALLWRGDYQGARQLLAALARRIDRGPRRAKERRAPAASPAEVFHRHRQAQSRRARLLGMLLVPLDADFGIPLRRAPDVRQACAEAYGPASGHPSVASLSELLGLIGAHQWRRKGVKVPALGGDRIHPHYGVFSPVRGEYVDLVAEAPLPTHELAFDIGTGTGVLAAVLARRGIRRVVATDQDARALGCARENAARLGLSERVEVVEADLYPPGRAPLVVCNPPWVPARPSSPLEYAVYDPSSRMLRGFLNGLAGHLTPGGEGWLILSDLAEHLGLRPRAELLTAFATAGLTVTARLDIRPTHPRALDPTDPLHSARAAEVTSLWRLAAG</sequence>
<gene>
    <name evidence="3" type="ORF">ADL28_02685</name>
</gene>
<dbReference type="PANTHER" id="PTHR18895:SF74">
    <property type="entry name" value="MTRF1L RELEASE FACTOR GLUTAMINE METHYLTRANSFERASE"/>
    <property type="match status" value="1"/>
</dbReference>
<feature type="domain" description="Methyltransferase small" evidence="2">
    <location>
        <begin position="202"/>
        <end position="280"/>
    </location>
</feature>
<protein>
    <submittedName>
        <fullName evidence="3">Methylase</fullName>
    </submittedName>
</protein>
<evidence type="ECO:0000259" key="2">
    <source>
        <dbReference type="Pfam" id="PF05175"/>
    </source>
</evidence>
<comment type="caution">
    <text evidence="3">The sequence shown here is derived from an EMBL/GenBank/DDBJ whole genome shotgun (WGS) entry which is preliminary data.</text>
</comment>
<dbReference type="AlphaFoldDB" id="A0A0X3XCY6"/>
<dbReference type="SUPFAM" id="SSF53335">
    <property type="entry name" value="S-adenosyl-L-methionine-dependent methyltransferases"/>
    <property type="match status" value="1"/>
</dbReference>
<keyword evidence="3" id="KW-0489">Methyltransferase</keyword>
<dbReference type="PROSITE" id="PS00092">
    <property type="entry name" value="N6_MTASE"/>
    <property type="match status" value="1"/>
</dbReference>
<dbReference type="PANTHER" id="PTHR18895">
    <property type="entry name" value="HEMK METHYLTRANSFERASE"/>
    <property type="match status" value="1"/>
</dbReference>
<evidence type="ECO:0000313" key="4">
    <source>
        <dbReference type="Proteomes" id="UP000053413"/>
    </source>
</evidence>
<dbReference type="CDD" id="cd02440">
    <property type="entry name" value="AdoMet_MTases"/>
    <property type="match status" value="1"/>
</dbReference>
<dbReference type="InterPro" id="IPR002052">
    <property type="entry name" value="DNA_methylase_N6_adenine_CS"/>
</dbReference>
<dbReference type="InterPro" id="IPR007848">
    <property type="entry name" value="Small_mtfrase_dom"/>
</dbReference>
<accession>A0A0X3XCY6</accession>
<dbReference type="GO" id="GO:0036009">
    <property type="term" value="F:protein-glutamine N-methyltransferase activity"/>
    <property type="evidence" value="ECO:0007669"/>
    <property type="project" value="TreeGrafter"/>
</dbReference>
<dbReference type="InterPro" id="IPR050320">
    <property type="entry name" value="N5-glutamine_MTase"/>
</dbReference>
<dbReference type="InterPro" id="IPR029063">
    <property type="entry name" value="SAM-dependent_MTases_sf"/>
</dbReference>
<name>A0A0X3XCY6_STRVO</name>
<evidence type="ECO:0000313" key="3">
    <source>
        <dbReference type="EMBL" id="KUL67017.1"/>
    </source>
</evidence>
<organism evidence="3 4">
    <name type="scientific">Streptomyces violaceusniger</name>
    <dbReference type="NCBI Taxonomy" id="68280"/>
    <lineage>
        <taxon>Bacteria</taxon>
        <taxon>Bacillati</taxon>
        <taxon>Actinomycetota</taxon>
        <taxon>Actinomycetes</taxon>
        <taxon>Kitasatosporales</taxon>
        <taxon>Streptomycetaceae</taxon>
        <taxon>Streptomyces</taxon>
        <taxon>Streptomyces violaceusniger group</taxon>
    </lineage>
</organism>
<dbReference type="Pfam" id="PF05175">
    <property type="entry name" value="MTS"/>
    <property type="match status" value="1"/>
</dbReference>
<feature type="region of interest" description="Disordered" evidence="1">
    <location>
        <begin position="77"/>
        <end position="99"/>
    </location>
</feature>
<dbReference type="Gene3D" id="3.40.50.150">
    <property type="entry name" value="Vaccinia Virus protein VP39"/>
    <property type="match status" value="1"/>
</dbReference>